<evidence type="ECO:0000259" key="4">
    <source>
        <dbReference type="Pfam" id="PF02872"/>
    </source>
</evidence>
<feature type="domain" description="5'-Nucleotidase C-terminal" evidence="4">
    <location>
        <begin position="315"/>
        <end position="468"/>
    </location>
</feature>
<comment type="similarity">
    <text evidence="2">Belongs to the 5'-nucleotidase family.</text>
</comment>
<dbReference type="Pfam" id="PF00149">
    <property type="entry name" value="Metallophos"/>
    <property type="match status" value="1"/>
</dbReference>
<comment type="caution">
    <text evidence="5">The sequence shown here is derived from an EMBL/GenBank/DDBJ whole genome shotgun (WGS) entry which is preliminary data.</text>
</comment>
<evidence type="ECO:0000256" key="1">
    <source>
        <dbReference type="ARBA" id="ARBA00022729"/>
    </source>
</evidence>
<dbReference type="PANTHER" id="PTHR11575">
    <property type="entry name" value="5'-NUCLEOTIDASE-RELATED"/>
    <property type="match status" value="1"/>
</dbReference>
<dbReference type="PATRIC" id="fig|1133569.4.peg.610"/>
<dbReference type="PROSITE" id="PS00785">
    <property type="entry name" value="5_NUCLEOTIDASE_1"/>
    <property type="match status" value="1"/>
</dbReference>
<dbReference type="SUPFAM" id="SSF56300">
    <property type="entry name" value="Metallo-dependent phosphatases"/>
    <property type="match status" value="1"/>
</dbReference>
<dbReference type="Proteomes" id="UP000051576">
    <property type="component" value="Unassembled WGS sequence"/>
</dbReference>
<dbReference type="InterPro" id="IPR006179">
    <property type="entry name" value="5_nucleotidase/apyrase"/>
</dbReference>
<dbReference type="STRING" id="1133569.FD21_GL000572"/>
<accession>A0A0R2CL98</accession>
<dbReference type="PANTHER" id="PTHR11575:SF6">
    <property type="entry name" value="2',3'-CYCLIC-NUCLEOTIDE 2'-PHOSPHODIESTERASE_3'-NUCLEOTIDASE"/>
    <property type="match status" value="1"/>
</dbReference>
<keyword evidence="6" id="KW-1185">Reference proteome</keyword>
<reference evidence="5 6" key="1">
    <citation type="journal article" date="2015" name="Genome Announc.">
        <title>Expanding the biotechnology potential of lactobacilli through comparative genomics of 213 strains and associated genera.</title>
        <authorList>
            <person name="Sun Z."/>
            <person name="Harris H.M."/>
            <person name="McCann A."/>
            <person name="Guo C."/>
            <person name="Argimon S."/>
            <person name="Zhang W."/>
            <person name="Yang X."/>
            <person name="Jeffery I.B."/>
            <person name="Cooney J.C."/>
            <person name="Kagawa T.F."/>
            <person name="Liu W."/>
            <person name="Song Y."/>
            <person name="Salvetti E."/>
            <person name="Wrobel A."/>
            <person name="Rasinkangas P."/>
            <person name="Parkhill J."/>
            <person name="Rea M.C."/>
            <person name="O'Sullivan O."/>
            <person name="Ritari J."/>
            <person name="Douillard F.P."/>
            <person name="Paul Ross R."/>
            <person name="Yang R."/>
            <person name="Briner A.E."/>
            <person name="Felis G.E."/>
            <person name="de Vos W.M."/>
            <person name="Barrangou R."/>
            <person name="Klaenhammer T.R."/>
            <person name="Caufield P.W."/>
            <person name="Cui Y."/>
            <person name="Zhang H."/>
            <person name="O'Toole P.W."/>
        </authorList>
    </citation>
    <scope>NUCLEOTIDE SEQUENCE [LARGE SCALE GENOMIC DNA]</scope>
    <source>
        <strain evidence="5 6">DSM 20605</strain>
    </source>
</reference>
<evidence type="ECO:0000256" key="2">
    <source>
        <dbReference type="RuleBase" id="RU362119"/>
    </source>
</evidence>
<dbReference type="AlphaFoldDB" id="A0A0R2CL98"/>
<dbReference type="InterPro" id="IPR008334">
    <property type="entry name" value="5'-Nucleotdase_C"/>
</dbReference>
<dbReference type="SUPFAM" id="SSF55816">
    <property type="entry name" value="5'-nucleotidase (syn. UDP-sugar hydrolase), C-terminal domain"/>
    <property type="match status" value="1"/>
</dbReference>
<dbReference type="PRINTS" id="PR01607">
    <property type="entry name" value="APYRASEFAMLY"/>
</dbReference>
<dbReference type="InterPro" id="IPR004843">
    <property type="entry name" value="Calcineurin-like_PHP"/>
</dbReference>
<keyword evidence="2" id="KW-0378">Hydrolase</keyword>
<dbReference type="Pfam" id="PF02872">
    <property type="entry name" value="5_nucleotid_C"/>
    <property type="match status" value="1"/>
</dbReference>
<dbReference type="EMBL" id="AYYX01000017">
    <property type="protein sequence ID" value="KRM88934.1"/>
    <property type="molecule type" value="Genomic_DNA"/>
</dbReference>
<proteinExistence type="inferred from homology"/>
<dbReference type="InterPro" id="IPR036907">
    <property type="entry name" value="5'-Nucleotdase_C_sf"/>
</dbReference>
<dbReference type="Gene3D" id="3.90.780.10">
    <property type="entry name" value="5'-Nucleotidase, C-terminal domain"/>
    <property type="match status" value="1"/>
</dbReference>
<dbReference type="InterPro" id="IPR006146">
    <property type="entry name" value="5'-Nucleotdase_CS"/>
</dbReference>
<dbReference type="GO" id="GO:0030288">
    <property type="term" value="C:outer membrane-bounded periplasmic space"/>
    <property type="evidence" value="ECO:0007669"/>
    <property type="project" value="TreeGrafter"/>
</dbReference>
<name>A0A0R2CL98_9LACO</name>
<keyword evidence="2" id="KW-0547">Nucleotide-binding</keyword>
<gene>
    <name evidence="5" type="ORF">FD21_GL000572</name>
</gene>
<dbReference type="GO" id="GO:0046872">
    <property type="term" value="F:metal ion binding"/>
    <property type="evidence" value="ECO:0007669"/>
    <property type="project" value="InterPro"/>
</dbReference>
<evidence type="ECO:0000259" key="3">
    <source>
        <dbReference type="Pfam" id="PF00149"/>
    </source>
</evidence>
<evidence type="ECO:0000313" key="5">
    <source>
        <dbReference type="EMBL" id="KRM88934.1"/>
    </source>
</evidence>
<dbReference type="GO" id="GO:0016788">
    <property type="term" value="F:hydrolase activity, acting on ester bonds"/>
    <property type="evidence" value="ECO:0007669"/>
    <property type="project" value="InterPro"/>
</dbReference>
<dbReference type="PROSITE" id="PS00786">
    <property type="entry name" value="5_NUCLEOTIDASE_2"/>
    <property type="match status" value="1"/>
</dbReference>
<dbReference type="RefSeq" id="WP_056970553.1">
    <property type="nucleotide sequence ID" value="NZ_AYYX01000017.1"/>
</dbReference>
<evidence type="ECO:0000313" key="6">
    <source>
        <dbReference type="Proteomes" id="UP000051576"/>
    </source>
</evidence>
<keyword evidence="1" id="KW-0732">Signal</keyword>
<dbReference type="InterPro" id="IPR029052">
    <property type="entry name" value="Metallo-depent_PP-like"/>
</dbReference>
<organism evidence="5 6">
    <name type="scientific">Liquorilactobacillus vini DSM 20605</name>
    <dbReference type="NCBI Taxonomy" id="1133569"/>
    <lineage>
        <taxon>Bacteria</taxon>
        <taxon>Bacillati</taxon>
        <taxon>Bacillota</taxon>
        <taxon>Bacilli</taxon>
        <taxon>Lactobacillales</taxon>
        <taxon>Lactobacillaceae</taxon>
        <taxon>Liquorilactobacillus</taxon>
    </lineage>
</organism>
<sequence>MLLRILETSDVHGHLLASKNSGLVRQAALIKRLKKQASVDEQIITIENGDFIQGSPLAYFVNEEIKQPSVLEKALDSVGYDVSLLGNHEFNYGKEFLEESLATRQTPILCANILGEDAQPYFGQPYKILKCGQYYVAILALTTQYIPHWEPAQHLTGLKFISAVEAAKKYLPFLRQKADFVLIAYHGGLERDLATDQPTEPLTGENEGSALAKLPGVTALITGHQHRQIAGHLKGVPVIQPGCFGKLVGEIKLEIQAGQVVKSAAKLLAVENEIPDPVLDQQLTQLKPSMDAWLNQPVCQFKTPQFEIHDHFQARLKGHPYIDLVNQIQAAASGVDISAAAIFDDQQPGFAKKVTISQIQANYPFSNGLAILQITGADLKAALEQCASYWKIEDGQIVVNPAYLFPKIQHFNYDLYRGIDYTIKVSQPIGQRVIRLNYHGQPVQKNDQLKIVLNQYRALGGGDFKMFSAAKIIKEIPTEMSELIISYLKGKSYLEIKKAGHYQVIK</sequence>
<dbReference type="GO" id="GO:0000166">
    <property type="term" value="F:nucleotide binding"/>
    <property type="evidence" value="ECO:0007669"/>
    <property type="project" value="UniProtKB-KW"/>
</dbReference>
<protein>
    <submittedName>
        <fullName evidence="5">Putative 2,3-cyclic-nucleotide 2-phosphodiesterase</fullName>
    </submittedName>
</protein>
<dbReference type="GO" id="GO:0009166">
    <property type="term" value="P:nucleotide catabolic process"/>
    <property type="evidence" value="ECO:0007669"/>
    <property type="project" value="InterPro"/>
</dbReference>
<feature type="domain" description="Calcineurin-like phosphoesterase" evidence="3">
    <location>
        <begin position="3"/>
        <end position="227"/>
    </location>
</feature>
<dbReference type="Gene3D" id="3.60.21.10">
    <property type="match status" value="1"/>
</dbReference>